<dbReference type="GeneID" id="95985885"/>
<accession>A0ABR3PZY7</accession>
<evidence type="ECO:0000313" key="3">
    <source>
        <dbReference type="EMBL" id="KAL1408045.1"/>
    </source>
</evidence>
<evidence type="ECO:0008006" key="5">
    <source>
        <dbReference type="Google" id="ProtNLM"/>
    </source>
</evidence>
<sequence>MLVKVLVAIAALAATASAAPRAPTSPLAGSVFKRQERYCPEPWLTCPGGEVCVQADHVCCPNKAGTEISHTCPGTHNCWWGDDGVGACCLKGDNCRGPGGIKSSEFPGSTIFDTDTLTSTSTIYDTDTLTSTSTIYDTDTLTSTSTISDTTTAPTTEASTTQASTTEASTTAAPSQASTTVAPSEAPTSKTSCKPKKKAYKREF</sequence>
<dbReference type="RefSeq" id="XP_069207989.1">
    <property type="nucleotide sequence ID" value="XM_069353347.1"/>
</dbReference>
<keyword evidence="4" id="KW-1185">Reference proteome</keyword>
<name>A0ABR3PZY7_9TREE</name>
<keyword evidence="2" id="KW-0732">Signal</keyword>
<gene>
    <name evidence="3" type="ORF">Q8F55_004842</name>
</gene>
<feature type="compositionally biased region" description="Low complexity" evidence="1">
    <location>
        <begin position="144"/>
        <end position="192"/>
    </location>
</feature>
<reference evidence="3 4" key="1">
    <citation type="submission" date="2023-08" db="EMBL/GenBank/DDBJ databases">
        <title>Annotated Genome Sequence of Vanrija albida AlHP1.</title>
        <authorList>
            <person name="Herzog R."/>
        </authorList>
    </citation>
    <scope>NUCLEOTIDE SEQUENCE [LARGE SCALE GENOMIC DNA]</scope>
    <source>
        <strain evidence="3 4">AlHP1</strain>
    </source>
</reference>
<organism evidence="3 4">
    <name type="scientific">Vanrija albida</name>
    <dbReference type="NCBI Taxonomy" id="181172"/>
    <lineage>
        <taxon>Eukaryota</taxon>
        <taxon>Fungi</taxon>
        <taxon>Dikarya</taxon>
        <taxon>Basidiomycota</taxon>
        <taxon>Agaricomycotina</taxon>
        <taxon>Tremellomycetes</taxon>
        <taxon>Trichosporonales</taxon>
        <taxon>Trichosporonaceae</taxon>
        <taxon>Vanrija</taxon>
    </lineage>
</organism>
<dbReference type="EMBL" id="JBBXJM010000004">
    <property type="protein sequence ID" value="KAL1408045.1"/>
    <property type="molecule type" value="Genomic_DNA"/>
</dbReference>
<feature type="signal peptide" evidence="2">
    <location>
        <begin position="1"/>
        <end position="18"/>
    </location>
</feature>
<feature type="region of interest" description="Disordered" evidence="1">
    <location>
        <begin position="144"/>
        <end position="204"/>
    </location>
</feature>
<dbReference type="Proteomes" id="UP001565368">
    <property type="component" value="Unassembled WGS sequence"/>
</dbReference>
<feature type="chain" id="PRO_5046462954" description="Granulins domain-containing protein" evidence="2">
    <location>
        <begin position="19"/>
        <end position="204"/>
    </location>
</feature>
<feature type="compositionally biased region" description="Basic residues" evidence="1">
    <location>
        <begin position="193"/>
        <end position="204"/>
    </location>
</feature>
<comment type="caution">
    <text evidence="3">The sequence shown here is derived from an EMBL/GenBank/DDBJ whole genome shotgun (WGS) entry which is preliminary data.</text>
</comment>
<evidence type="ECO:0000256" key="2">
    <source>
        <dbReference type="SAM" id="SignalP"/>
    </source>
</evidence>
<evidence type="ECO:0000256" key="1">
    <source>
        <dbReference type="SAM" id="MobiDB-lite"/>
    </source>
</evidence>
<protein>
    <recommendedName>
        <fullName evidence="5">Granulins domain-containing protein</fullName>
    </recommendedName>
</protein>
<proteinExistence type="predicted"/>
<evidence type="ECO:0000313" key="4">
    <source>
        <dbReference type="Proteomes" id="UP001565368"/>
    </source>
</evidence>